<dbReference type="EMBL" id="SRLO01000025">
    <property type="protein sequence ID" value="TNN84689.1"/>
    <property type="molecule type" value="Genomic_DNA"/>
</dbReference>
<feature type="compositionally biased region" description="Polar residues" evidence="1">
    <location>
        <begin position="48"/>
        <end position="69"/>
    </location>
</feature>
<feature type="compositionally biased region" description="Polar residues" evidence="1">
    <location>
        <begin position="24"/>
        <end position="33"/>
    </location>
</feature>
<dbReference type="Proteomes" id="UP000314294">
    <property type="component" value="Unassembled WGS sequence"/>
</dbReference>
<feature type="region of interest" description="Disordered" evidence="1">
    <location>
        <begin position="1"/>
        <end position="90"/>
    </location>
</feature>
<evidence type="ECO:0000313" key="2">
    <source>
        <dbReference type="EMBL" id="TNN84689.1"/>
    </source>
</evidence>
<evidence type="ECO:0000313" key="3">
    <source>
        <dbReference type="Proteomes" id="UP000314294"/>
    </source>
</evidence>
<gene>
    <name evidence="2" type="ORF">EYF80_005104</name>
</gene>
<reference evidence="2 3" key="1">
    <citation type="submission" date="2019-03" db="EMBL/GenBank/DDBJ databases">
        <title>First draft genome of Liparis tanakae, snailfish: a comprehensive survey of snailfish specific genes.</title>
        <authorList>
            <person name="Kim W."/>
            <person name="Song I."/>
            <person name="Jeong J.-H."/>
            <person name="Kim D."/>
            <person name="Kim S."/>
            <person name="Ryu S."/>
            <person name="Song J.Y."/>
            <person name="Lee S.K."/>
        </authorList>
    </citation>
    <scope>NUCLEOTIDE SEQUENCE [LARGE SCALE GENOMIC DNA]</scope>
    <source>
        <tissue evidence="2">Muscle</tissue>
    </source>
</reference>
<evidence type="ECO:0000256" key="1">
    <source>
        <dbReference type="SAM" id="MobiDB-lite"/>
    </source>
</evidence>
<proteinExistence type="predicted"/>
<keyword evidence="3" id="KW-1185">Reference proteome</keyword>
<organism evidence="2 3">
    <name type="scientific">Liparis tanakae</name>
    <name type="common">Tanaka's snailfish</name>
    <dbReference type="NCBI Taxonomy" id="230148"/>
    <lineage>
        <taxon>Eukaryota</taxon>
        <taxon>Metazoa</taxon>
        <taxon>Chordata</taxon>
        <taxon>Craniata</taxon>
        <taxon>Vertebrata</taxon>
        <taxon>Euteleostomi</taxon>
        <taxon>Actinopterygii</taxon>
        <taxon>Neopterygii</taxon>
        <taxon>Teleostei</taxon>
        <taxon>Neoteleostei</taxon>
        <taxon>Acanthomorphata</taxon>
        <taxon>Eupercaria</taxon>
        <taxon>Perciformes</taxon>
        <taxon>Cottioidei</taxon>
        <taxon>Cottales</taxon>
        <taxon>Liparidae</taxon>
        <taxon>Liparis</taxon>
    </lineage>
</organism>
<dbReference type="AlphaFoldDB" id="A0A4Z2J389"/>
<protein>
    <submittedName>
        <fullName evidence="2">Uncharacterized protein</fullName>
    </submittedName>
</protein>
<comment type="caution">
    <text evidence="2">The sequence shown here is derived from an EMBL/GenBank/DDBJ whole genome shotgun (WGS) entry which is preliminary data.</text>
</comment>
<accession>A0A4Z2J389</accession>
<feature type="compositionally biased region" description="Basic and acidic residues" evidence="1">
    <location>
        <begin position="11"/>
        <end position="21"/>
    </location>
</feature>
<sequence length="133" mass="14542">MEGGRLTGQEVDMKGGERRPEPLASTQRDSPTQGPGEPAQQREKENKANLQSLKKTANATKPPSLSLSPRSVIKGRSRGPLGSPQRRRHALSVTCPPWDWGLSISNGVMESYPFCEDFGGWFHLNNKGSDSVL</sequence>
<name>A0A4Z2J389_9TELE</name>